<evidence type="ECO:0000313" key="2">
    <source>
        <dbReference type="EMBL" id="SHH75098.1"/>
    </source>
</evidence>
<dbReference type="Proteomes" id="UP000184268">
    <property type="component" value="Unassembled WGS sequence"/>
</dbReference>
<gene>
    <name evidence="2" type="ORF">SAMN02745129_2800</name>
</gene>
<keyword evidence="1" id="KW-0732">Signal</keyword>
<dbReference type="OrthoDB" id="6289946at2"/>
<feature type="signal peptide" evidence="1">
    <location>
        <begin position="1"/>
        <end position="18"/>
    </location>
</feature>
<keyword evidence="3" id="KW-1185">Reference proteome</keyword>
<evidence type="ECO:0000256" key="1">
    <source>
        <dbReference type="SAM" id="SignalP"/>
    </source>
</evidence>
<proteinExistence type="predicted"/>
<dbReference type="STRING" id="299255.SAMN02745129_2800"/>
<organism evidence="2 3">
    <name type="scientific">Ferrimonas marina</name>
    <dbReference type="NCBI Taxonomy" id="299255"/>
    <lineage>
        <taxon>Bacteria</taxon>
        <taxon>Pseudomonadati</taxon>
        <taxon>Pseudomonadota</taxon>
        <taxon>Gammaproteobacteria</taxon>
        <taxon>Alteromonadales</taxon>
        <taxon>Ferrimonadaceae</taxon>
        <taxon>Ferrimonas</taxon>
    </lineage>
</organism>
<evidence type="ECO:0000313" key="3">
    <source>
        <dbReference type="Proteomes" id="UP000184268"/>
    </source>
</evidence>
<dbReference type="AlphaFoldDB" id="A0A1M5VIT5"/>
<sequence>MKKTILALATLVSFGAAADPISLDATNKSSFLIGGKIKEMCKVENYSPAERSLSLDLASQTAQTTASVGIWCNTGQGTAKTTYSSDNGGYLVNRDDPSKMIEYKIDISGGVASDVSLATDLMVNQVSGSGLEGNKQTRSVKVTPMVGGFEYAGVYRDRIRITVSPN</sequence>
<protein>
    <recommendedName>
        <fullName evidence="4">Spore coat protein U (SCPU) domain-containing protein</fullName>
    </recommendedName>
</protein>
<feature type="chain" id="PRO_5009914460" description="Spore coat protein U (SCPU) domain-containing protein" evidence="1">
    <location>
        <begin position="19"/>
        <end position="166"/>
    </location>
</feature>
<dbReference type="RefSeq" id="WP_067656674.1">
    <property type="nucleotide sequence ID" value="NZ_FQXG01000004.1"/>
</dbReference>
<evidence type="ECO:0008006" key="4">
    <source>
        <dbReference type="Google" id="ProtNLM"/>
    </source>
</evidence>
<accession>A0A1M5VIT5</accession>
<name>A0A1M5VIT5_9GAMM</name>
<dbReference type="EMBL" id="FQXG01000004">
    <property type="protein sequence ID" value="SHH75098.1"/>
    <property type="molecule type" value="Genomic_DNA"/>
</dbReference>
<reference evidence="2 3" key="1">
    <citation type="submission" date="2016-11" db="EMBL/GenBank/DDBJ databases">
        <authorList>
            <person name="Jaros S."/>
            <person name="Januszkiewicz K."/>
            <person name="Wedrychowicz H."/>
        </authorList>
    </citation>
    <scope>NUCLEOTIDE SEQUENCE [LARGE SCALE GENOMIC DNA]</scope>
    <source>
        <strain evidence="2 3">DSM 16917</strain>
    </source>
</reference>